<organism evidence="2 3">
    <name type="scientific">Candidatus Nitrosotenuis uzonensis</name>
    <dbReference type="NCBI Taxonomy" id="1407055"/>
    <lineage>
        <taxon>Archaea</taxon>
        <taxon>Nitrososphaerota</taxon>
        <taxon>Candidatus Nitrosotenuis</taxon>
    </lineage>
</organism>
<keyword evidence="1" id="KW-0472">Membrane</keyword>
<dbReference type="Proteomes" id="UP000655759">
    <property type="component" value="Unassembled WGS sequence"/>
</dbReference>
<protein>
    <submittedName>
        <fullName evidence="2">Uncharacterized protein</fullName>
    </submittedName>
</protein>
<dbReference type="AlphaFoldDB" id="A0A812F1A3"/>
<dbReference type="RefSeq" id="WP_205098889.1">
    <property type="nucleotide sequence ID" value="NZ_CAJNAQ010000005.1"/>
</dbReference>
<dbReference type="EMBL" id="CAJNAQ010000005">
    <property type="protein sequence ID" value="CAE6492797.1"/>
    <property type="molecule type" value="Genomic_DNA"/>
</dbReference>
<feature type="transmembrane region" description="Helical" evidence="1">
    <location>
        <begin position="729"/>
        <end position="749"/>
    </location>
</feature>
<proteinExistence type="predicted"/>
<keyword evidence="1" id="KW-0812">Transmembrane</keyword>
<comment type="caution">
    <text evidence="2">The sequence shown here is derived from an EMBL/GenBank/DDBJ whole genome shotgun (WGS) entry which is preliminary data.</text>
</comment>
<name>A0A812F1A3_9ARCH</name>
<evidence type="ECO:0000313" key="2">
    <source>
        <dbReference type="EMBL" id="CAE6492797.1"/>
    </source>
</evidence>
<sequence>MVIATVIMVQYAGGSNQNDDLYQDKSYEIDSSNPEVLYGWHVSAGGQRIRGDTWYLGSCMIWVDTIITKSYSGEFVRNNPDNSFYPGDGFSYSFTYGWSGDPLECQNLTVCPLYSKHITPGSNIDCNLGNLKVVQRKASDGGNTMTLSGTANISVDENASGHYIGLQINAQRWGCYFPEGVPATCGWVQISTTGGFAPSVLRPNVQLALSHEYVDDSDGYRSANLDGTYYLWDAINVVHEPIYKWKKDRVGTLSVRIAKVHNLKIEKEFQCAVKACSHTLVHDGFLPWSRNYEYGDGHTVYNATDKGEIRKHTIAYVAELYNLGQIVKKASNSTDILVVAYEPIFTAHPYLVLKDEQWWSWSNRQGIALDYKGSLGSGTDDLHKIHENRRSKINAHVYAGHAYNPINKVPLTEVFLWSEANPISREPEYGCADEEFDLSSFEAKSERTAMFVKAGYGKIAFSYPILKTMLEKRYINATIDNTLQSVNFAGLKTRNLTEYQYQYPDVKFNNPIKILTYDSEGSRTELPVQVSMTPDLTKDAMYIHDYTCKKILRDTGNPKLAHIIVSDMYGKANTASGTGYLNMKAHLTSIWFPSFYSILSDDPLSIPIHQGYRTLSPYDIAITVGDKNRTLSRVVSFLSPFVHIVNLDSDNQLNVTQSNGLVRINPHETFGEIETVSVNGVFLEENCTNGCTTTDKGDDLEIEAWNIWGGRALGYVKRHKTSMQEEHDWDVILIAAMIMLVGVFMWRFSGQILQYLGLKRA</sequence>
<keyword evidence="1" id="KW-1133">Transmembrane helix</keyword>
<evidence type="ECO:0000256" key="1">
    <source>
        <dbReference type="SAM" id="Phobius"/>
    </source>
</evidence>
<gene>
    <name evidence="2" type="ORF">NUZ5A_50079</name>
</gene>
<reference evidence="2" key="1">
    <citation type="submission" date="2021-02" db="EMBL/GenBank/DDBJ databases">
        <authorList>
            <person name="Han P."/>
        </authorList>
    </citation>
    <scope>NUCLEOTIDE SEQUENCE</scope>
    <source>
        <strain evidence="2">Candidatus Nitrosotenuis uzonensis 5A</strain>
    </source>
</reference>
<accession>A0A812F1A3</accession>
<evidence type="ECO:0000313" key="3">
    <source>
        <dbReference type="Proteomes" id="UP000655759"/>
    </source>
</evidence>